<feature type="compositionally biased region" description="Low complexity" evidence="1">
    <location>
        <begin position="8"/>
        <end position="21"/>
    </location>
</feature>
<name>A0A2J7ZRI9_9CHLO</name>
<feature type="region of interest" description="Disordered" evidence="1">
    <location>
        <begin position="132"/>
        <end position="151"/>
    </location>
</feature>
<evidence type="ECO:0000256" key="1">
    <source>
        <dbReference type="SAM" id="MobiDB-lite"/>
    </source>
</evidence>
<feature type="region of interest" description="Disordered" evidence="1">
    <location>
        <begin position="260"/>
        <end position="285"/>
    </location>
</feature>
<feature type="region of interest" description="Disordered" evidence="1">
    <location>
        <begin position="1"/>
        <end position="41"/>
    </location>
</feature>
<dbReference type="EMBL" id="PGGS01000580">
    <property type="protein sequence ID" value="PNH02887.1"/>
    <property type="molecule type" value="Genomic_DNA"/>
</dbReference>
<dbReference type="AlphaFoldDB" id="A0A2J7ZRI9"/>
<gene>
    <name evidence="2" type="ORF">TSOC_011102</name>
</gene>
<keyword evidence="3" id="KW-1185">Reference proteome</keyword>
<evidence type="ECO:0000313" key="3">
    <source>
        <dbReference type="Proteomes" id="UP000236333"/>
    </source>
</evidence>
<protein>
    <submittedName>
        <fullName evidence="2">Uncharacterized protein</fullName>
    </submittedName>
</protein>
<organism evidence="2 3">
    <name type="scientific">Tetrabaena socialis</name>
    <dbReference type="NCBI Taxonomy" id="47790"/>
    <lineage>
        <taxon>Eukaryota</taxon>
        <taxon>Viridiplantae</taxon>
        <taxon>Chlorophyta</taxon>
        <taxon>core chlorophytes</taxon>
        <taxon>Chlorophyceae</taxon>
        <taxon>CS clade</taxon>
        <taxon>Chlamydomonadales</taxon>
        <taxon>Tetrabaenaceae</taxon>
        <taxon>Tetrabaena</taxon>
    </lineage>
</organism>
<sequence>MADQVSSAPRGGPRAEAAPVATRINKRRQPESATESATCCSGHGGNGDAVHCIPGTCLDASKPRRLDAAAPMAPPRSPFDDLMGLMLSTSSDCGADVPADLASGPSSCDASDRYLSVAQLCGAFGGVDSPAAGSAHLHHQRPRHRSCESGYAAPAPKAASEVLADLHEGAPLGSMLAAALLPPSGGGPAPARHHGSSSCAGAPSDSWGCFTELRGEALYDGEVDLYGGPGGGFFFGAGAGDTDGVAGACPVGCFNAAQSQMAQPQQQQPQQPGASARPAAAARPRVTARTALMGAGPSSGAAEAAGRSAIRSSIPSSIVSVSYFFGDPLKGAGCALLLNALASPAGNNALASSVGASGGGGACEVGEPQDDAAGAVPQAQARVGGGRASGGGATPRQRTGSRLGRVLRGCFSIPVVAGEEASR</sequence>
<comment type="caution">
    <text evidence="2">The sequence shown here is derived from an EMBL/GenBank/DDBJ whole genome shotgun (WGS) entry which is preliminary data.</text>
</comment>
<dbReference type="Proteomes" id="UP000236333">
    <property type="component" value="Unassembled WGS sequence"/>
</dbReference>
<proteinExistence type="predicted"/>
<reference evidence="2 3" key="1">
    <citation type="journal article" date="2017" name="Mol. Biol. Evol.">
        <title>The 4-celled Tetrabaena socialis nuclear genome reveals the essential components for genetic control of cell number at the origin of multicellularity in the volvocine lineage.</title>
        <authorList>
            <person name="Featherston J."/>
            <person name="Arakaki Y."/>
            <person name="Hanschen E.R."/>
            <person name="Ferris P.J."/>
            <person name="Michod R.E."/>
            <person name="Olson B.J.S.C."/>
            <person name="Nozaki H."/>
            <person name="Durand P.M."/>
        </authorList>
    </citation>
    <scope>NUCLEOTIDE SEQUENCE [LARGE SCALE GENOMIC DNA]</scope>
    <source>
        <strain evidence="2 3">NIES-571</strain>
    </source>
</reference>
<evidence type="ECO:0000313" key="2">
    <source>
        <dbReference type="EMBL" id="PNH02887.1"/>
    </source>
</evidence>
<accession>A0A2J7ZRI9</accession>